<feature type="region of interest" description="Disordered" evidence="7">
    <location>
        <begin position="1"/>
        <end position="36"/>
    </location>
</feature>
<evidence type="ECO:0000313" key="9">
    <source>
        <dbReference type="Proteomes" id="UP000731519"/>
    </source>
</evidence>
<evidence type="ECO:0000256" key="5">
    <source>
        <dbReference type="ARBA" id="ARBA00023204"/>
    </source>
</evidence>
<dbReference type="InterPro" id="IPR004603">
    <property type="entry name" value="DNA_mismatch_endonuc_vsr"/>
</dbReference>
<feature type="compositionally biased region" description="Basic and acidic residues" evidence="7">
    <location>
        <begin position="1"/>
        <end position="16"/>
    </location>
</feature>
<keyword evidence="1" id="KW-0540">Nuclease</keyword>
<organism evidence="8 9">
    <name type="scientific">Streptomyces fradiae ATCC 10745 = DSM 40063</name>
    <dbReference type="NCBI Taxonomy" id="1319510"/>
    <lineage>
        <taxon>Bacteria</taxon>
        <taxon>Bacillati</taxon>
        <taxon>Actinomycetota</taxon>
        <taxon>Actinomycetes</taxon>
        <taxon>Kitasatosporales</taxon>
        <taxon>Streptomycetaceae</taxon>
        <taxon>Streptomyces</taxon>
    </lineage>
</organism>
<gene>
    <name evidence="8" type="ORF">K701_12360</name>
</gene>
<evidence type="ECO:0000256" key="6">
    <source>
        <dbReference type="ARBA" id="ARBA00029466"/>
    </source>
</evidence>
<proteinExistence type="inferred from homology"/>
<reference evidence="8 9" key="1">
    <citation type="submission" date="2013-05" db="EMBL/GenBank/DDBJ databases">
        <title>Genome Sequence of Streptomyces fradiae.</title>
        <authorList>
            <person name="Kirby R."/>
        </authorList>
    </citation>
    <scope>NUCLEOTIDE SEQUENCE [LARGE SCALE GENOMIC DNA]</scope>
    <source>
        <strain evidence="8 9">ATCC 10745</strain>
    </source>
</reference>
<dbReference type="InterPro" id="IPR011335">
    <property type="entry name" value="Restrct_endonuc-II-like"/>
</dbReference>
<keyword evidence="9" id="KW-1185">Reference proteome</keyword>
<evidence type="ECO:0000313" key="8">
    <source>
        <dbReference type="EMBL" id="KAF0649567.1"/>
    </source>
</evidence>
<evidence type="ECO:0000256" key="3">
    <source>
        <dbReference type="ARBA" id="ARBA00022763"/>
    </source>
</evidence>
<dbReference type="SUPFAM" id="SSF52980">
    <property type="entry name" value="Restriction endonuclease-like"/>
    <property type="match status" value="1"/>
</dbReference>
<dbReference type="Gene3D" id="3.40.960.10">
    <property type="entry name" value="VSR Endonuclease"/>
    <property type="match status" value="1"/>
</dbReference>
<keyword evidence="2" id="KW-0255">Endonuclease</keyword>
<evidence type="ECO:0000256" key="2">
    <source>
        <dbReference type="ARBA" id="ARBA00022759"/>
    </source>
</evidence>
<name>A0ABQ6XV01_STRFR</name>
<dbReference type="Proteomes" id="UP000731519">
    <property type="component" value="Unassembled WGS sequence"/>
</dbReference>
<dbReference type="EMBL" id="ASYR01000013">
    <property type="protein sequence ID" value="KAF0649567.1"/>
    <property type="molecule type" value="Genomic_DNA"/>
</dbReference>
<protein>
    <submittedName>
        <fullName evidence="8">Fis family transcriptional regulator</fullName>
    </submittedName>
</protein>
<evidence type="ECO:0000256" key="1">
    <source>
        <dbReference type="ARBA" id="ARBA00022722"/>
    </source>
</evidence>
<keyword evidence="5" id="KW-0234">DNA repair</keyword>
<keyword evidence="4" id="KW-0378">Hydrolase</keyword>
<comment type="caution">
    <text evidence="8">The sequence shown here is derived from an EMBL/GenBank/DDBJ whole genome shotgun (WGS) entry which is preliminary data.</text>
</comment>
<evidence type="ECO:0000256" key="7">
    <source>
        <dbReference type="SAM" id="MobiDB-lite"/>
    </source>
</evidence>
<sequence>MDTRTWKETRPPERAYQRRKGVKPTAEQDRAAGGRHRRTVAIGEDRYARASVSLRLPKGNRRIRAYLRWSQDGKTQERYIGEVDHKTRAANLAQAWQQARAAGMLTEEPLPPGSKASSREVRAVMRANRGRDTKPELALRSLLHRAGLRYRVDTQPLEGVRRRADIVFPREQIAVFVDGCFWHGCPEHMRASKKNADSWRTKLEGNRARDAETNELLRTDGWTVIRVWEHENPAEAARRITRAVRDVQAGKKS</sequence>
<dbReference type="CDD" id="cd00221">
    <property type="entry name" value="Vsr"/>
    <property type="match status" value="1"/>
</dbReference>
<accession>A0ABQ6XV01</accession>
<comment type="similarity">
    <text evidence="6">Belongs to the Vsr family.</text>
</comment>
<keyword evidence="3" id="KW-0227">DNA damage</keyword>
<dbReference type="Pfam" id="PF03852">
    <property type="entry name" value="Vsr"/>
    <property type="match status" value="1"/>
</dbReference>
<dbReference type="NCBIfam" id="TIGR00632">
    <property type="entry name" value="vsr"/>
    <property type="match status" value="1"/>
</dbReference>
<evidence type="ECO:0000256" key="4">
    <source>
        <dbReference type="ARBA" id="ARBA00022801"/>
    </source>
</evidence>